<evidence type="ECO:0000313" key="1">
    <source>
        <dbReference type="EMBL" id="CCJ28686.1"/>
    </source>
</evidence>
<dbReference type="AlphaFoldDB" id="L0P8F6"/>
<name>L0P8F6_PNEJI</name>
<protein>
    <submittedName>
        <fullName evidence="1">Uncharacterized protein</fullName>
    </submittedName>
</protein>
<sequence>MNESVPNDHDLQINIYNDKTNTHVSNEKQLNKILSKEKIEQTAMEFDYIVKDIPQKPILSYNPNELTWNSTHTINLEHKYCYCSQDRTLDEPDFQCRGIFIKV</sequence>
<organism evidence="2">
    <name type="scientific">Pneumocystis jirovecii</name>
    <name type="common">Human pneumocystis pneumonia agent</name>
    <dbReference type="NCBI Taxonomy" id="42068"/>
    <lineage>
        <taxon>Eukaryota</taxon>
        <taxon>Fungi</taxon>
        <taxon>Dikarya</taxon>
        <taxon>Ascomycota</taxon>
        <taxon>Taphrinomycotina</taxon>
        <taxon>Pneumocystomycetes</taxon>
        <taxon>Pneumocystaceae</taxon>
        <taxon>Pneumocystis</taxon>
    </lineage>
</organism>
<gene>
    <name evidence="1" type="ORF">PNEJI1_002656</name>
</gene>
<accession>L0P8F6</accession>
<proteinExistence type="predicted"/>
<evidence type="ECO:0000313" key="2">
    <source>
        <dbReference type="Proteomes" id="UP000010422"/>
    </source>
</evidence>
<dbReference type="STRING" id="1209962.L0P8F6"/>
<dbReference type="InParanoid" id="L0P8F6"/>
<dbReference type="VEuPathDB" id="FungiDB:PNEJI1_002656"/>
<comment type="caution">
    <text evidence="1">The sequence shown here is derived from an EMBL/GenBank/DDBJ whole genome shotgun (WGS) entry which is preliminary data.</text>
</comment>
<dbReference type="EMBL" id="CAKM01000109">
    <property type="protein sequence ID" value="CCJ28686.1"/>
    <property type="molecule type" value="Genomic_DNA"/>
</dbReference>
<reference evidence="1 2" key="1">
    <citation type="journal article" date="2012" name="MBio">
        <title>De novo assembly of the Pneumocystis jirovecii genome from a single bronchoalveolar lavage fluid specimen from a patient.</title>
        <authorList>
            <person name="Cisse O.H."/>
            <person name="Pagni M."/>
            <person name="Hauser P.M."/>
        </authorList>
    </citation>
    <scope>NUCLEOTIDE SEQUENCE [LARGE SCALE GENOMIC DNA]</scope>
    <source>
        <strain evidence="1 2">SE8</strain>
    </source>
</reference>
<dbReference type="Proteomes" id="UP000010422">
    <property type="component" value="Unassembled WGS sequence"/>
</dbReference>